<evidence type="ECO:0000313" key="3">
    <source>
        <dbReference type="Proteomes" id="UP000051931"/>
    </source>
</evidence>
<accession>A0A0R1S435</accession>
<dbReference type="GO" id="GO:0016491">
    <property type="term" value="F:oxidoreductase activity"/>
    <property type="evidence" value="ECO:0007669"/>
    <property type="project" value="InterPro"/>
</dbReference>
<evidence type="ECO:0000313" key="2">
    <source>
        <dbReference type="EMBL" id="KRL63294.1"/>
    </source>
</evidence>
<dbReference type="GO" id="GO:0010181">
    <property type="term" value="F:FMN binding"/>
    <property type="evidence" value="ECO:0007669"/>
    <property type="project" value="TreeGrafter"/>
</dbReference>
<dbReference type="PANTHER" id="PTHR30543">
    <property type="entry name" value="CHROMATE REDUCTASE"/>
    <property type="match status" value="1"/>
</dbReference>
<sequence length="178" mass="19594">MKILALVGSNAENSFNRKLLLAIKKRFTRHEIELAEIKDLPLYKEKSATPAAISELANKISNSDLVLIGTPEQQHSVTSALKSCLEWLSSNEHPFNGKKVAIVGTSVLAQGSGRSQTRLKSILASPGFGCEVFNGDEFMLGLAGQAFDEEGNLTNEKTLEFLDKFFGEVETWYQKVSE</sequence>
<dbReference type="InterPro" id="IPR050712">
    <property type="entry name" value="NAD(P)H-dep_reductase"/>
</dbReference>
<dbReference type="InterPro" id="IPR005025">
    <property type="entry name" value="FMN_Rdtase-like_dom"/>
</dbReference>
<dbReference type="STRING" id="1122152.GCA_000425905_00942"/>
<keyword evidence="3" id="KW-1185">Reference proteome</keyword>
<feature type="domain" description="NADPH-dependent FMN reductase-like" evidence="1">
    <location>
        <begin position="1"/>
        <end position="141"/>
    </location>
</feature>
<name>A0A0R1S435_9LACO</name>
<dbReference type="eggNOG" id="COG0431">
    <property type="taxonomic scope" value="Bacteria"/>
</dbReference>
<organism evidence="2 3">
    <name type="scientific">Lactobacillus psittaci DSM 15354</name>
    <dbReference type="NCBI Taxonomy" id="1122152"/>
    <lineage>
        <taxon>Bacteria</taxon>
        <taxon>Bacillati</taxon>
        <taxon>Bacillota</taxon>
        <taxon>Bacilli</taxon>
        <taxon>Lactobacillales</taxon>
        <taxon>Lactobacillaceae</taxon>
        <taxon>Lactobacillus</taxon>
    </lineage>
</organism>
<reference evidence="2 3" key="1">
    <citation type="journal article" date="2015" name="Genome Announc.">
        <title>Expanding the biotechnology potential of lactobacilli through comparative genomics of 213 strains and associated genera.</title>
        <authorList>
            <person name="Sun Z."/>
            <person name="Harris H.M."/>
            <person name="McCann A."/>
            <person name="Guo C."/>
            <person name="Argimon S."/>
            <person name="Zhang W."/>
            <person name="Yang X."/>
            <person name="Jeffery I.B."/>
            <person name="Cooney J.C."/>
            <person name="Kagawa T.F."/>
            <person name="Liu W."/>
            <person name="Song Y."/>
            <person name="Salvetti E."/>
            <person name="Wrobel A."/>
            <person name="Rasinkangas P."/>
            <person name="Parkhill J."/>
            <person name="Rea M.C."/>
            <person name="O'Sullivan O."/>
            <person name="Ritari J."/>
            <person name="Douillard F.P."/>
            <person name="Paul Ross R."/>
            <person name="Yang R."/>
            <person name="Briner A.E."/>
            <person name="Felis G.E."/>
            <person name="de Vos W.M."/>
            <person name="Barrangou R."/>
            <person name="Klaenhammer T.R."/>
            <person name="Caufield P.W."/>
            <person name="Cui Y."/>
            <person name="Zhang H."/>
            <person name="O'Toole P.W."/>
        </authorList>
    </citation>
    <scope>NUCLEOTIDE SEQUENCE [LARGE SCALE GENOMIC DNA]</scope>
    <source>
        <strain evidence="2 3">DSM 15354</strain>
    </source>
</reference>
<dbReference type="GO" id="GO:0005829">
    <property type="term" value="C:cytosol"/>
    <property type="evidence" value="ECO:0007669"/>
    <property type="project" value="TreeGrafter"/>
</dbReference>
<dbReference type="SUPFAM" id="SSF52218">
    <property type="entry name" value="Flavoproteins"/>
    <property type="match status" value="1"/>
</dbReference>
<comment type="caution">
    <text evidence="2">The sequence shown here is derived from an EMBL/GenBank/DDBJ whole genome shotgun (WGS) entry which is preliminary data.</text>
</comment>
<dbReference type="InterPro" id="IPR029039">
    <property type="entry name" value="Flavoprotein-like_sf"/>
</dbReference>
<proteinExistence type="predicted"/>
<dbReference type="OrthoDB" id="9812295at2"/>
<dbReference type="Pfam" id="PF03358">
    <property type="entry name" value="FMN_red"/>
    <property type="match status" value="1"/>
</dbReference>
<protein>
    <submittedName>
        <fullName evidence="2">Flavoprotein</fullName>
    </submittedName>
</protein>
<dbReference type="EMBL" id="AZFB01000004">
    <property type="protein sequence ID" value="KRL63294.1"/>
    <property type="molecule type" value="Genomic_DNA"/>
</dbReference>
<dbReference type="PATRIC" id="fig|1122152.4.peg.888"/>
<dbReference type="Proteomes" id="UP000051931">
    <property type="component" value="Unassembled WGS sequence"/>
</dbReference>
<dbReference type="AlphaFoldDB" id="A0A0R1S435"/>
<evidence type="ECO:0000259" key="1">
    <source>
        <dbReference type="Pfam" id="PF03358"/>
    </source>
</evidence>
<gene>
    <name evidence="2" type="ORF">FC23_GL000864</name>
</gene>
<dbReference type="RefSeq" id="WP_027824916.1">
    <property type="nucleotide sequence ID" value="NZ_AUEI01000007.1"/>
</dbReference>
<dbReference type="Gene3D" id="3.40.50.360">
    <property type="match status" value="1"/>
</dbReference>
<dbReference type="PANTHER" id="PTHR30543:SF21">
    <property type="entry name" value="NAD(P)H-DEPENDENT FMN REDUCTASE LOT6"/>
    <property type="match status" value="1"/>
</dbReference>